<feature type="compositionally biased region" description="Basic residues" evidence="1">
    <location>
        <begin position="35"/>
        <end position="47"/>
    </location>
</feature>
<keyword evidence="3" id="KW-1185">Reference proteome</keyword>
<feature type="compositionally biased region" description="Polar residues" evidence="1">
    <location>
        <begin position="8"/>
        <end position="25"/>
    </location>
</feature>
<evidence type="ECO:0000313" key="3">
    <source>
        <dbReference type="Proteomes" id="UP001228171"/>
    </source>
</evidence>
<dbReference type="GeneID" id="84654024"/>
<sequence>MTEPTAKPTVTSNSQRTTASATPTGNADKKDVKSKAKNKPRTAKNKQKTNITPALDKAALLALFTLSNTESNVELGVEQASLNTLSSSESNSSETNVATQRLALYRRQHERTRQLYMASAATRPTYLVQTLKTQFAEYQQYLLAQQLDKRGLMDTDGLERLWQQLHVVDDIIEDIVRHMPAQQPAGWQLTTQDGHNPLRFPTVGKLKHDKPIVDQGSLNSYVLGHFGVSSFTYDRAYYIGHVVGYLFSCYFCAHLSISYGVTALGPQVVSDYEYASLETPHMVRLLQGLDGYCKKRIYQLAVICARLSVFASDKRIERMLIAEVNDFDKKLQQQHLDVLLLQGLMPDSSDSTPLF</sequence>
<dbReference type="Proteomes" id="UP001228171">
    <property type="component" value="Unassembled WGS sequence"/>
</dbReference>
<name>A0ABT9HGR4_9GAMM</name>
<evidence type="ECO:0000313" key="2">
    <source>
        <dbReference type="EMBL" id="MDP4544958.1"/>
    </source>
</evidence>
<dbReference type="EMBL" id="JAVAJI010000011">
    <property type="protein sequence ID" value="MDP4544958.1"/>
    <property type="molecule type" value="Genomic_DNA"/>
</dbReference>
<accession>A0ABT9HGR4</accession>
<reference evidence="2 3" key="1">
    <citation type="submission" date="2023-08" db="EMBL/GenBank/DDBJ databases">
        <authorList>
            <person name="Kumar R."/>
        </authorList>
    </citation>
    <scope>NUCLEOTIDE SEQUENCE [LARGE SCALE GENOMIC DNA]</scope>
    <source>
        <strain evidence="2 3">LUR13</strain>
    </source>
</reference>
<proteinExistence type="predicted"/>
<feature type="region of interest" description="Disordered" evidence="1">
    <location>
        <begin position="1"/>
        <end position="50"/>
    </location>
</feature>
<dbReference type="RefSeq" id="WP_068406345.1">
    <property type="nucleotide sequence ID" value="NZ_CAJGZG010000040.1"/>
</dbReference>
<comment type="caution">
    <text evidence="2">The sequence shown here is derived from an EMBL/GenBank/DDBJ whole genome shotgun (WGS) entry which is preliminary data.</text>
</comment>
<gene>
    <name evidence="2" type="ORF">Q8P09_07710</name>
</gene>
<protein>
    <submittedName>
        <fullName evidence="2">Uncharacterized protein</fullName>
    </submittedName>
</protein>
<organism evidence="2 3">
    <name type="scientific">Psychrobacter faecalis</name>
    <dbReference type="NCBI Taxonomy" id="180588"/>
    <lineage>
        <taxon>Bacteria</taxon>
        <taxon>Pseudomonadati</taxon>
        <taxon>Pseudomonadota</taxon>
        <taxon>Gammaproteobacteria</taxon>
        <taxon>Moraxellales</taxon>
        <taxon>Moraxellaceae</taxon>
        <taxon>Psychrobacter</taxon>
    </lineage>
</organism>
<evidence type="ECO:0000256" key="1">
    <source>
        <dbReference type="SAM" id="MobiDB-lite"/>
    </source>
</evidence>